<evidence type="ECO:0000313" key="9">
    <source>
        <dbReference type="EMBL" id="KXA38294.1"/>
    </source>
</evidence>
<evidence type="ECO:0000313" key="10">
    <source>
        <dbReference type="Proteomes" id="UP000070063"/>
    </source>
</evidence>
<dbReference type="RefSeq" id="WP_002460440.1">
    <property type="nucleotide sequence ID" value="NZ_CP020406.2"/>
</dbReference>
<dbReference type="EMBL" id="LRQI01000052">
    <property type="protein sequence ID" value="KXA38294.1"/>
    <property type="molecule type" value="Genomic_DNA"/>
</dbReference>
<dbReference type="InterPro" id="IPR005877">
    <property type="entry name" value="YSIRK_signal_dom"/>
</dbReference>
<keyword evidence="4 7" id="KW-0732">Signal</keyword>
<feature type="compositionally biased region" description="Low complexity" evidence="6">
    <location>
        <begin position="87"/>
        <end position="96"/>
    </location>
</feature>
<protein>
    <submittedName>
        <fullName evidence="9">Signal peptide protein, YSIRK family</fullName>
    </submittedName>
</protein>
<feature type="region of interest" description="Disordered" evidence="6">
    <location>
        <begin position="39"/>
        <end position="98"/>
    </location>
</feature>
<dbReference type="NCBIfam" id="TIGR01167">
    <property type="entry name" value="LPXTG_anchor"/>
    <property type="match status" value="1"/>
</dbReference>
<gene>
    <name evidence="9" type="ORF">HMPREF3225_01250</name>
</gene>
<dbReference type="InterPro" id="IPR019931">
    <property type="entry name" value="LPXTG_anchor"/>
</dbReference>
<evidence type="ECO:0000256" key="4">
    <source>
        <dbReference type="ARBA" id="ARBA00022729"/>
    </source>
</evidence>
<comment type="caution">
    <text evidence="9">The sequence shown here is derived from an EMBL/GenBank/DDBJ whole genome shotgun (WGS) entry which is preliminary data.</text>
</comment>
<dbReference type="Proteomes" id="UP000070063">
    <property type="component" value="Unassembled WGS sequence"/>
</dbReference>
<organism evidence="9 10">
    <name type="scientific">Staphylococcus lugdunensis</name>
    <dbReference type="NCBI Taxonomy" id="28035"/>
    <lineage>
        <taxon>Bacteria</taxon>
        <taxon>Bacillati</taxon>
        <taxon>Bacillota</taxon>
        <taxon>Bacilli</taxon>
        <taxon>Bacillales</taxon>
        <taxon>Staphylococcaceae</taxon>
        <taxon>Staphylococcus</taxon>
    </lineage>
</organism>
<evidence type="ECO:0000259" key="8">
    <source>
        <dbReference type="PROSITE" id="PS50847"/>
    </source>
</evidence>
<evidence type="ECO:0000256" key="7">
    <source>
        <dbReference type="SAM" id="SignalP"/>
    </source>
</evidence>
<comment type="subcellular location">
    <subcellularLocation>
        <location evidence="1">Secreted</location>
        <location evidence="1">Cell wall</location>
        <topology evidence="1">Peptidoglycan-anchor</topology>
    </subcellularLocation>
</comment>
<evidence type="ECO:0000256" key="1">
    <source>
        <dbReference type="ARBA" id="ARBA00004168"/>
    </source>
</evidence>
<feature type="signal peptide" evidence="7">
    <location>
        <begin position="1"/>
        <end position="37"/>
    </location>
</feature>
<feature type="compositionally biased region" description="Polar residues" evidence="6">
    <location>
        <begin position="148"/>
        <end position="178"/>
    </location>
</feature>
<feature type="region of interest" description="Disordered" evidence="6">
    <location>
        <begin position="123"/>
        <end position="183"/>
    </location>
</feature>
<feature type="chain" id="PRO_5044878732" evidence="7">
    <location>
        <begin position="38"/>
        <end position="277"/>
    </location>
</feature>
<dbReference type="PROSITE" id="PS50847">
    <property type="entry name" value="GRAM_POS_ANCHORING"/>
    <property type="match status" value="1"/>
</dbReference>
<evidence type="ECO:0000256" key="2">
    <source>
        <dbReference type="ARBA" id="ARBA00022512"/>
    </source>
</evidence>
<feature type="compositionally biased region" description="Low complexity" evidence="6">
    <location>
        <begin position="125"/>
        <end position="134"/>
    </location>
</feature>
<feature type="domain" description="Gram-positive cocci surface proteins LPxTG" evidence="8">
    <location>
        <begin position="243"/>
        <end position="277"/>
    </location>
</feature>
<evidence type="ECO:0000256" key="3">
    <source>
        <dbReference type="ARBA" id="ARBA00022525"/>
    </source>
</evidence>
<dbReference type="Pfam" id="PF04650">
    <property type="entry name" value="YSIRK_signal"/>
    <property type="match status" value="1"/>
</dbReference>
<dbReference type="AlphaFoldDB" id="A0ABD4EFC3"/>
<name>A0ABD4EFC3_STALU</name>
<accession>A0ABD4EFC3</accession>
<keyword evidence="5" id="KW-0572">Peptidoglycan-anchor</keyword>
<evidence type="ECO:0000256" key="5">
    <source>
        <dbReference type="ARBA" id="ARBA00023088"/>
    </source>
</evidence>
<dbReference type="Pfam" id="PF00746">
    <property type="entry name" value="Gram_pos_anchor"/>
    <property type="match status" value="1"/>
</dbReference>
<keyword evidence="3" id="KW-0964">Secreted</keyword>
<reference evidence="9 10" key="1">
    <citation type="submission" date="2016-01" db="EMBL/GenBank/DDBJ databases">
        <authorList>
            <person name="Mitreva M."/>
            <person name="Pepin K.H."/>
            <person name="Mihindukulasuriya K.A."/>
            <person name="Fulton R."/>
            <person name="Fronick C."/>
            <person name="O'Laughlin M."/>
            <person name="Miner T."/>
            <person name="Herter B."/>
            <person name="Rosa B.A."/>
            <person name="Cordes M."/>
            <person name="Tomlinson C."/>
            <person name="Wollam A."/>
            <person name="Palsikar V.B."/>
            <person name="Mardis E.R."/>
            <person name="Wilson R.K."/>
        </authorList>
    </citation>
    <scope>NUCLEOTIDE SEQUENCE [LARGE SCALE GENOMIC DNA]</scope>
    <source>
        <strain evidence="9 10">MJR7738</strain>
    </source>
</reference>
<keyword evidence="2" id="KW-0134">Cell wall</keyword>
<evidence type="ECO:0000256" key="6">
    <source>
        <dbReference type="SAM" id="MobiDB-lite"/>
    </source>
</evidence>
<proteinExistence type="predicted"/>
<dbReference type="NCBIfam" id="TIGR01168">
    <property type="entry name" value="YSIRK_signal"/>
    <property type="match status" value="1"/>
</dbReference>
<sequence>MKFYQQQRFGIRKFAIGIGSVALATVVFLGANQDAYASETSRTATEQNQSHAQHQANTQNQHTSGKHTSEVDITSPYGKTTDIIEKNNSNQNSSSHSKTEIILGSTDGEWLINDITIINSETHHTSQNNHSSHNIKTEKQSTSKKIQHTGSSVKTVSQQRTSQSRLTKQAVQHQSQKQNVEKHSKIVNPSTAAVNVEQPFNPSQHNELNHTHQTLINQTKKPTVTHATSSNMTVTAPITHKALPNTGKEETPEHSMALASILAVLGSALFMRRRKHI</sequence>
<feature type="compositionally biased region" description="Low complexity" evidence="6">
    <location>
        <begin position="47"/>
        <end position="63"/>
    </location>
</feature>